<name>A0ABT5V986_9BACI</name>
<dbReference type="PANTHER" id="PTHR34582">
    <property type="entry name" value="UPF0702 TRANSMEMBRANE PROTEIN YCAP"/>
    <property type="match status" value="1"/>
</dbReference>
<dbReference type="RefSeq" id="WP_275116635.1">
    <property type="nucleotide sequence ID" value="NZ_JAOTPO010000001.1"/>
</dbReference>
<comment type="similarity">
    <text evidence="2">Belongs to the UPF0702 family.</text>
</comment>
<protein>
    <submittedName>
        <fullName evidence="9">DUF421 domain-containing protein</fullName>
    </submittedName>
</protein>
<proteinExistence type="inferred from homology"/>
<reference evidence="9" key="1">
    <citation type="submission" date="2024-05" db="EMBL/GenBank/DDBJ databases">
        <title>Alkalihalobacillus sp. strain MEB203 novel alkaliphilic bacterium from Lonar Lake, India.</title>
        <authorList>
            <person name="Joshi A."/>
            <person name="Thite S."/>
            <person name="Mengade P."/>
        </authorList>
    </citation>
    <scope>NUCLEOTIDE SEQUENCE</scope>
    <source>
        <strain evidence="9">MEB 203</strain>
    </source>
</reference>
<dbReference type="EMBL" id="JAOTPO010000001">
    <property type="protein sequence ID" value="MDE5412011.1"/>
    <property type="molecule type" value="Genomic_DNA"/>
</dbReference>
<comment type="subcellular location">
    <subcellularLocation>
        <location evidence="1">Cell membrane</location>
        <topology evidence="1">Multi-pass membrane protein</topology>
    </subcellularLocation>
</comment>
<evidence type="ECO:0000313" key="10">
    <source>
        <dbReference type="Proteomes" id="UP001148125"/>
    </source>
</evidence>
<feature type="transmembrane region" description="Helical" evidence="7">
    <location>
        <begin position="63"/>
        <end position="85"/>
    </location>
</feature>
<evidence type="ECO:0000256" key="7">
    <source>
        <dbReference type="SAM" id="Phobius"/>
    </source>
</evidence>
<keyword evidence="5 7" id="KW-1133">Transmembrane helix</keyword>
<organism evidence="9 10">
    <name type="scientific">Alkalihalobacterium chitinilyticum</name>
    <dbReference type="NCBI Taxonomy" id="2980103"/>
    <lineage>
        <taxon>Bacteria</taxon>
        <taxon>Bacillati</taxon>
        <taxon>Bacillota</taxon>
        <taxon>Bacilli</taxon>
        <taxon>Bacillales</taxon>
        <taxon>Bacillaceae</taxon>
        <taxon>Alkalihalobacterium</taxon>
    </lineage>
</organism>
<evidence type="ECO:0000256" key="4">
    <source>
        <dbReference type="ARBA" id="ARBA00022692"/>
    </source>
</evidence>
<evidence type="ECO:0000256" key="1">
    <source>
        <dbReference type="ARBA" id="ARBA00004651"/>
    </source>
</evidence>
<keyword evidence="3" id="KW-1003">Cell membrane</keyword>
<feature type="domain" description="YetF C-terminal" evidence="8">
    <location>
        <begin position="87"/>
        <end position="218"/>
    </location>
</feature>
<dbReference type="Proteomes" id="UP001148125">
    <property type="component" value="Unassembled WGS sequence"/>
</dbReference>
<gene>
    <name evidence="9" type="ORF">N7Z68_01260</name>
</gene>
<feature type="transmembrane region" description="Helical" evidence="7">
    <location>
        <begin position="12"/>
        <end position="30"/>
    </location>
</feature>
<feature type="transmembrane region" description="Helical" evidence="7">
    <location>
        <begin position="39"/>
        <end position="57"/>
    </location>
</feature>
<keyword evidence="10" id="KW-1185">Reference proteome</keyword>
<evidence type="ECO:0000313" key="9">
    <source>
        <dbReference type="EMBL" id="MDE5412011.1"/>
    </source>
</evidence>
<evidence type="ECO:0000256" key="3">
    <source>
        <dbReference type="ARBA" id="ARBA00022475"/>
    </source>
</evidence>
<accession>A0ABT5V986</accession>
<dbReference type="Gene3D" id="3.30.240.20">
    <property type="entry name" value="bsu07140 like domains"/>
    <property type="match status" value="2"/>
</dbReference>
<evidence type="ECO:0000256" key="2">
    <source>
        <dbReference type="ARBA" id="ARBA00006448"/>
    </source>
</evidence>
<dbReference type="PANTHER" id="PTHR34582:SF6">
    <property type="entry name" value="UPF0702 TRANSMEMBRANE PROTEIN YCAP"/>
    <property type="match status" value="1"/>
</dbReference>
<evidence type="ECO:0000256" key="5">
    <source>
        <dbReference type="ARBA" id="ARBA00022989"/>
    </source>
</evidence>
<evidence type="ECO:0000256" key="6">
    <source>
        <dbReference type="ARBA" id="ARBA00023136"/>
    </source>
</evidence>
<evidence type="ECO:0000259" key="8">
    <source>
        <dbReference type="Pfam" id="PF04239"/>
    </source>
</evidence>
<keyword evidence="4 7" id="KW-0812">Transmembrane</keyword>
<sequence>MDDILRESVIILARILTIFPLFLMVTIYMGKRSLGEMPIFDFLIIITLSNVIGADIADPTVDHIYTYLAVIVIPLLQKSVARLLISNRKLGKKLTFEPTLVIQDGKVLVENLRRIQYTIDNVLQMLRQKDIFDIREVKVAIIEGNGQMSVMKQENKMEVTIEDMNLEKKSVSLALPLIVEGEVYEDILTYVGLDRPWLIKELQKRRIPNVNRIFFASINQNQELHISLKKEEQHMPPFYH</sequence>
<dbReference type="InterPro" id="IPR023090">
    <property type="entry name" value="UPF0702_alpha/beta_dom_sf"/>
</dbReference>
<dbReference type="Pfam" id="PF04239">
    <property type="entry name" value="DUF421"/>
    <property type="match status" value="1"/>
</dbReference>
<comment type="caution">
    <text evidence="9">The sequence shown here is derived from an EMBL/GenBank/DDBJ whole genome shotgun (WGS) entry which is preliminary data.</text>
</comment>
<dbReference type="InterPro" id="IPR007353">
    <property type="entry name" value="DUF421"/>
</dbReference>
<keyword evidence="6 7" id="KW-0472">Membrane</keyword>